<proteinExistence type="predicted"/>
<keyword evidence="3" id="KW-1185">Reference proteome</keyword>
<evidence type="ECO:0000313" key="2">
    <source>
        <dbReference type="EMBL" id="TKR72212.1"/>
    </source>
</evidence>
<protein>
    <submittedName>
        <fullName evidence="2">Uncharacterized protein</fullName>
    </submittedName>
</protein>
<comment type="caution">
    <text evidence="2">The sequence shown here is derived from an EMBL/GenBank/DDBJ whole genome shotgun (WGS) entry which is preliminary data.</text>
</comment>
<organism evidence="2 3">
    <name type="scientific">Steinernema carpocapsae</name>
    <name type="common">Entomopathogenic nematode</name>
    <dbReference type="NCBI Taxonomy" id="34508"/>
    <lineage>
        <taxon>Eukaryota</taxon>
        <taxon>Metazoa</taxon>
        <taxon>Ecdysozoa</taxon>
        <taxon>Nematoda</taxon>
        <taxon>Chromadorea</taxon>
        <taxon>Rhabditida</taxon>
        <taxon>Tylenchina</taxon>
        <taxon>Panagrolaimomorpha</taxon>
        <taxon>Strongyloidoidea</taxon>
        <taxon>Steinernematidae</taxon>
        <taxon>Steinernema</taxon>
    </lineage>
</organism>
<dbReference type="EMBL" id="AZBU02000006">
    <property type="protein sequence ID" value="TKR72212.1"/>
    <property type="molecule type" value="Genomic_DNA"/>
</dbReference>
<reference evidence="2 3" key="1">
    <citation type="journal article" date="2015" name="Genome Biol.">
        <title>Comparative genomics of Steinernema reveals deeply conserved gene regulatory networks.</title>
        <authorList>
            <person name="Dillman A.R."/>
            <person name="Macchietto M."/>
            <person name="Porter C.F."/>
            <person name="Rogers A."/>
            <person name="Williams B."/>
            <person name="Antoshechkin I."/>
            <person name="Lee M.M."/>
            <person name="Goodwin Z."/>
            <person name="Lu X."/>
            <person name="Lewis E.E."/>
            <person name="Goodrich-Blair H."/>
            <person name="Stock S.P."/>
            <person name="Adams B.J."/>
            <person name="Sternberg P.W."/>
            <person name="Mortazavi A."/>
        </authorList>
    </citation>
    <scope>NUCLEOTIDE SEQUENCE [LARGE SCALE GENOMIC DNA]</scope>
    <source>
        <strain evidence="2 3">ALL</strain>
    </source>
</reference>
<sequence length="90" mass="10253">MSRRAAEASETVALQKEEKKKEKRGKGEYDSSDPRRGRQRRPRGGRMLRGAAILLFEVDGEAGEQGRAEEDEVHQMECAQAVSYECRRRS</sequence>
<gene>
    <name evidence="2" type="ORF">L596_019701</name>
</gene>
<evidence type="ECO:0000256" key="1">
    <source>
        <dbReference type="SAM" id="MobiDB-lite"/>
    </source>
</evidence>
<accession>A0A4U5MRT6</accession>
<dbReference type="Proteomes" id="UP000298663">
    <property type="component" value="Unassembled WGS sequence"/>
</dbReference>
<reference evidence="2 3" key="2">
    <citation type="journal article" date="2019" name="G3 (Bethesda)">
        <title>Hybrid Assembly of the Genome of the Entomopathogenic Nematode Steinernema carpocapsae Identifies the X-Chromosome.</title>
        <authorList>
            <person name="Serra L."/>
            <person name="Macchietto M."/>
            <person name="Macias-Munoz A."/>
            <person name="McGill C.J."/>
            <person name="Rodriguez I.M."/>
            <person name="Rodriguez B."/>
            <person name="Murad R."/>
            <person name="Mortazavi A."/>
        </authorList>
    </citation>
    <scope>NUCLEOTIDE SEQUENCE [LARGE SCALE GENOMIC DNA]</scope>
    <source>
        <strain evidence="2 3">ALL</strain>
    </source>
</reference>
<feature type="compositionally biased region" description="Basic and acidic residues" evidence="1">
    <location>
        <begin position="15"/>
        <end position="36"/>
    </location>
</feature>
<feature type="region of interest" description="Disordered" evidence="1">
    <location>
        <begin position="1"/>
        <end position="48"/>
    </location>
</feature>
<evidence type="ECO:0000313" key="3">
    <source>
        <dbReference type="Proteomes" id="UP000298663"/>
    </source>
</evidence>
<dbReference type="AlphaFoldDB" id="A0A4U5MRT6"/>
<feature type="compositionally biased region" description="Basic residues" evidence="1">
    <location>
        <begin position="37"/>
        <end position="46"/>
    </location>
</feature>
<name>A0A4U5MRT6_STECR</name>